<dbReference type="PROSITE" id="PS00518">
    <property type="entry name" value="ZF_RING_1"/>
    <property type="match status" value="1"/>
</dbReference>
<dbReference type="PROSITE" id="PS50089">
    <property type="entry name" value="ZF_RING_2"/>
    <property type="match status" value="1"/>
</dbReference>
<accession>A0AAV6H1E4</accession>
<feature type="coiled-coil region" evidence="7">
    <location>
        <begin position="202"/>
        <end position="278"/>
    </location>
</feature>
<evidence type="ECO:0000256" key="4">
    <source>
        <dbReference type="ARBA" id="ARBA00022833"/>
    </source>
</evidence>
<dbReference type="InterPro" id="IPR043136">
    <property type="entry name" value="B30.2/SPRY_sf"/>
</dbReference>
<evidence type="ECO:0000256" key="6">
    <source>
        <dbReference type="PROSITE-ProRule" id="PRU00175"/>
    </source>
</evidence>
<dbReference type="InterPro" id="IPR003877">
    <property type="entry name" value="SPRY_dom"/>
</dbReference>
<keyword evidence="1" id="KW-0399">Innate immunity</keyword>
<dbReference type="InterPro" id="IPR051051">
    <property type="entry name" value="E3_ubiq-ligase_TRIM/RNF"/>
</dbReference>
<sequence length="535" mass="60984">MADAFLKEQDSFFCPICLDLLRDPVAIPCGHNYCMGCISSYWNQDEQRGCYSCPQCRQTSPQRPVLNKNPLIAQLVDRVRAKLTAASSAHRCFHPGHVKCEFRSGDKRRSVRRCAADASSSDSASGCCASGEVRPEGQHEGLDAVEQLRDICSHSQKLLDMFCHSQQQCLCYPSSTDEHTGLQVGTTTAETTGKQRHFHKYHAKSHQRIQEREKELQELRKAVETLKLSAQAAVEKSERIYSDLLRSIERRAEEKAKLQQAEELLRRLQEEIEVLRKEPRLGQRSLSHHTTHLPQSSQSVCDPRGSKGAPTIMVNQHFAFDEVKQSVTDLRERLDNFLIKVQSVLPPEPETRDEFLQYSRPLTLDPNTVHRELCLSEGNRRVTHCDEYQSYPSHPERFDGWEQVLCREGASGRCYWEVEWSGEEVSIAVSYKDISRKGHGHECGFGSNDQSWSLDCSKSALSFRHDNKETELPRAPSSYRIGVYVDHRAGTLAFYSMSDTITLLHRVQTTFIHTLYPGFWLGFNFHHGQSSVKLL</sequence>
<evidence type="ECO:0000256" key="2">
    <source>
        <dbReference type="ARBA" id="ARBA00022723"/>
    </source>
</evidence>
<dbReference type="PRINTS" id="PR01407">
    <property type="entry name" value="BUTYPHLNCDUF"/>
</dbReference>
<dbReference type="PROSITE" id="PS50188">
    <property type="entry name" value="B302_SPRY"/>
    <property type="match status" value="1"/>
</dbReference>
<keyword evidence="3 6" id="KW-0863">Zinc-finger</keyword>
<dbReference type="InterPro" id="IPR058030">
    <property type="entry name" value="TRIM8/14/16/25/29/45/65_CC"/>
</dbReference>
<dbReference type="AlphaFoldDB" id="A0AAV6H1E4"/>
<dbReference type="GO" id="GO:0045087">
    <property type="term" value="P:innate immune response"/>
    <property type="evidence" value="ECO:0007669"/>
    <property type="project" value="UniProtKB-KW"/>
</dbReference>
<dbReference type="SMART" id="SM00184">
    <property type="entry name" value="RING"/>
    <property type="match status" value="1"/>
</dbReference>
<dbReference type="Gene3D" id="3.30.160.60">
    <property type="entry name" value="Classic Zinc Finger"/>
    <property type="match status" value="1"/>
</dbReference>
<dbReference type="Pfam" id="PF25600">
    <property type="entry name" value="TRIM_CC"/>
    <property type="match status" value="1"/>
</dbReference>
<keyword evidence="7" id="KW-0175">Coiled coil</keyword>
<dbReference type="InterPro" id="IPR013320">
    <property type="entry name" value="ConA-like_dom_sf"/>
</dbReference>
<evidence type="ECO:0000256" key="7">
    <source>
        <dbReference type="SAM" id="Coils"/>
    </source>
</evidence>
<dbReference type="InterPro" id="IPR006574">
    <property type="entry name" value="PRY"/>
</dbReference>
<dbReference type="PANTHER" id="PTHR25465">
    <property type="entry name" value="B-BOX DOMAIN CONTAINING"/>
    <property type="match status" value="1"/>
</dbReference>
<dbReference type="GO" id="GO:0005737">
    <property type="term" value="C:cytoplasm"/>
    <property type="evidence" value="ECO:0007669"/>
    <property type="project" value="UniProtKB-ARBA"/>
</dbReference>
<dbReference type="InterPro" id="IPR001841">
    <property type="entry name" value="Znf_RING"/>
</dbReference>
<evidence type="ECO:0000256" key="3">
    <source>
        <dbReference type="ARBA" id="ARBA00022771"/>
    </source>
</evidence>
<evidence type="ECO:0000256" key="8">
    <source>
        <dbReference type="SAM" id="MobiDB-lite"/>
    </source>
</evidence>
<evidence type="ECO:0000256" key="1">
    <source>
        <dbReference type="ARBA" id="ARBA00022588"/>
    </source>
</evidence>
<dbReference type="SUPFAM" id="SSF49899">
    <property type="entry name" value="Concanavalin A-like lectins/glucanases"/>
    <property type="match status" value="1"/>
</dbReference>
<gene>
    <name evidence="11" type="ORF">AALO_G00065790</name>
</gene>
<name>A0AAV6H1E4_9TELE</name>
<dbReference type="Pfam" id="PF15227">
    <property type="entry name" value="zf-C3HC4_4"/>
    <property type="match status" value="1"/>
</dbReference>
<keyword evidence="5" id="KW-0391">Immunity</keyword>
<dbReference type="SMART" id="SM00589">
    <property type="entry name" value="PRY"/>
    <property type="match status" value="1"/>
</dbReference>
<feature type="domain" description="B30.2/SPRY" evidence="10">
    <location>
        <begin position="342"/>
        <end position="535"/>
    </location>
</feature>
<reference evidence="11" key="1">
    <citation type="submission" date="2020-10" db="EMBL/GenBank/DDBJ databases">
        <title>Chromosome-scale genome assembly of the Allis shad, Alosa alosa.</title>
        <authorList>
            <person name="Margot Z."/>
            <person name="Christophe K."/>
            <person name="Cabau C."/>
            <person name="Louis A."/>
            <person name="Berthelot C."/>
            <person name="Parey E."/>
            <person name="Roest Crollius H."/>
            <person name="Montfort J."/>
            <person name="Robinson-Rechavi M."/>
            <person name="Bucao C."/>
            <person name="Bouchez O."/>
            <person name="Gislard M."/>
            <person name="Lluch J."/>
            <person name="Milhes M."/>
            <person name="Lampietro C."/>
            <person name="Lopez Roques C."/>
            <person name="Donnadieu C."/>
            <person name="Braasch I."/>
            <person name="Desvignes T."/>
            <person name="Postlethwait J."/>
            <person name="Bobe J."/>
            <person name="Guiguen Y."/>
        </authorList>
    </citation>
    <scope>NUCLEOTIDE SEQUENCE</scope>
    <source>
        <strain evidence="11">M-15738</strain>
        <tissue evidence="11">Blood</tissue>
    </source>
</reference>
<dbReference type="CDD" id="cd16040">
    <property type="entry name" value="SPRY_PRY_SNTX"/>
    <property type="match status" value="1"/>
</dbReference>
<dbReference type="Gene3D" id="2.60.120.920">
    <property type="match status" value="1"/>
</dbReference>
<evidence type="ECO:0008006" key="13">
    <source>
        <dbReference type="Google" id="ProtNLM"/>
    </source>
</evidence>
<dbReference type="Gene3D" id="3.30.40.10">
    <property type="entry name" value="Zinc/RING finger domain, C3HC4 (zinc finger)"/>
    <property type="match status" value="1"/>
</dbReference>
<dbReference type="InterPro" id="IPR003879">
    <property type="entry name" value="Butyrophylin_SPRY"/>
</dbReference>
<keyword evidence="12" id="KW-1185">Reference proteome</keyword>
<keyword evidence="4" id="KW-0862">Zinc</keyword>
<dbReference type="EMBL" id="JADWDJ010000005">
    <property type="protein sequence ID" value="KAG5280950.1"/>
    <property type="molecule type" value="Genomic_DNA"/>
</dbReference>
<comment type="caution">
    <text evidence="11">The sequence shown here is derived from an EMBL/GenBank/DDBJ whole genome shotgun (WGS) entry which is preliminary data.</text>
</comment>
<dbReference type="PANTHER" id="PTHR25465:SF5">
    <property type="entry name" value="E3 UBIQUITIN_ISG15 LIGASE TRIM25-RELATED"/>
    <property type="match status" value="1"/>
</dbReference>
<evidence type="ECO:0000313" key="12">
    <source>
        <dbReference type="Proteomes" id="UP000823561"/>
    </source>
</evidence>
<feature type="region of interest" description="Disordered" evidence="8">
    <location>
        <begin position="281"/>
        <end position="308"/>
    </location>
</feature>
<organism evidence="11 12">
    <name type="scientific">Alosa alosa</name>
    <name type="common">allis shad</name>
    <dbReference type="NCBI Taxonomy" id="278164"/>
    <lineage>
        <taxon>Eukaryota</taxon>
        <taxon>Metazoa</taxon>
        <taxon>Chordata</taxon>
        <taxon>Craniata</taxon>
        <taxon>Vertebrata</taxon>
        <taxon>Euteleostomi</taxon>
        <taxon>Actinopterygii</taxon>
        <taxon>Neopterygii</taxon>
        <taxon>Teleostei</taxon>
        <taxon>Clupei</taxon>
        <taxon>Clupeiformes</taxon>
        <taxon>Clupeoidei</taxon>
        <taxon>Clupeidae</taxon>
        <taxon>Alosa</taxon>
    </lineage>
</organism>
<dbReference type="Pfam" id="PF13765">
    <property type="entry name" value="PRY"/>
    <property type="match status" value="1"/>
</dbReference>
<protein>
    <recommendedName>
        <fullName evidence="13">Tripartite motif-containing protein 16-like</fullName>
    </recommendedName>
</protein>
<evidence type="ECO:0000313" key="11">
    <source>
        <dbReference type="EMBL" id="KAG5280950.1"/>
    </source>
</evidence>
<keyword evidence="2" id="KW-0479">Metal-binding</keyword>
<feature type="domain" description="RING-type" evidence="9">
    <location>
        <begin position="14"/>
        <end position="57"/>
    </location>
</feature>
<proteinExistence type="predicted"/>
<evidence type="ECO:0000259" key="10">
    <source>
        <dbReference type="PROSITE" id="PS50188"/>
    </source>
</evidence>
<dbReference type="InterPro" id="IPR001870">
    <property type="entry name" value="B30.2/SPRY"/>
</dbReference>
<dbReference type="Pfam" id="PF00622">
    <property type="entry name" value="SPRY"/>
    <property type="match status" value="1"/>
</dbReference>
<dbReference type="SMART" id="SM00449">
    <property type="entry name" value="SPRY"/>
    <property type="match status" value="1"/>
</dbReference>
<dbReference type="InterPro" id="IPR017907">
    <property type="entry name" value="Znf_RING_CS"/>
</dbReference>
<dbReference type="SUPFAM" id="SSF57850">
    <property type="entry name" value="RING/U-box"/>
    <property type="match status" value="1"/>
</dbReference>
<evidence type="ECO:0000259" key="9">
    <source>
        <dbReference type="PROSITE" id="PS50089"/>
    </source>
</evidence>
<evidence type="ECO:0000256" key="5">
    <source>
        <dbReference type="ARBA" id="ARBA00022859"/>
    </source>
</evidence>
<dbReference type="Proteomes" id="UP000823561">
    <property type="component" value="Chromosome 5"/>
</dbReference>
<dbReference type="GO" id="GO:0008270">
    <property type="term" value="F:zinc ion binding"/>
    <property type="evidence" value="ECO:0007669"/>
    <property type="project" value="UniProtKB-KW"/>
</dbReference>
<dbReference type="InterPro" id="IPR013083">
    <property type="entry name" value="Znf_RING/FYVE/PHD"/>
</dbReference>